<evidence type="ECO:0000313" key="7">
    <source>
        <dbReference type="EMBL" id="MAA16846.1"/>
    </source>
</evidence>
<keyword evidence="4 5" id="KW-0206">Cytoskeleton</keyword>
<dbReference type="GO" id="GO:0030833">
    <property type="term" value="P:regulation of actin filament polymerization"/>
    <property type="evidence" value="ECO:0007669"/>
    <property type="project" value="InterPro"/>
</dbReference>
<dbReference type="PANTHER" id="PTHR12644">
    <property type="entry name" value="ARP2/3 COMPLEX 16 KD SUBUNIT P16-ARC"/>
    <property type="match status" value="1"/>
</dbReference>
<feature type="compositionally biased region" description="Basic and acidic residues" evidence="6">
    <location>
        <begin position="9"/>
        <end position="26"/>
    </location>
</feature>
<dbReference type="InterPro" id="IPR006789">
    <property type="entry name" value="ARPC5"/>
</dbReference>
<dbReference type="InterPro" id="IPR036743">
    <property type="entry name" value="ARPC5_sf"/>
</dbReference>
<dbReference type="EMBL" id="GFPF01005700">
    <property type="protein sequence ID" value="MAA16846.1"/>
    <property type="molecule type" value="Transcribed_RNA"/>
</dbReference>
<comment type="subcellular location">
    <subcellularLocation>
        <location evidence="1">Cytoplasm</location>
        <location evidence="1">Cytoskeleton</location>
    </subcellularLocation>
</comment>
<name>A0A224YGQ5_9ACAR</name>
<evidence type="ECO:0000256" key="3">
    <source>
        <dbReference type="ARBA" id="ARBA00022490"/>
    </source>
</evidence>
<dbReference type="GO" id="GO:0034314">
    <property type="term" value="P:Arp2/3 complex-mediated actin nucleation"/>
    <property type="evidence" value="ECO:0007669"/>
    <property type="project" value="InterPro"/>
</dbReference>
<organism evidence="7">
    <name type="scientific">Rhipicephalus zambeziensis</name>
    <dbReference type="NCBI Taxonomy" id="60191"/>
    <lineage>
        <taxon>Eukaryota</taxon>
        <taxon>Metazoa</taxon>
        <taxon>Ecdysozoa</taxon>
        <taxon>Arthropoda</taxon>
        <taxon>Chelicerata</taxon>
        <taxon>Arachnida</taxon>
        <taxon>Acari</taxon>
        <taxon>Parasitiformes</taxon>
        <taxon>Ixodida</taxon>
        <taxon>Ixodoidea</taxon>
        <taxon>Ixodidae</taxon>
        <taxon>Rhipicephalinae</taxon>
        <taxon>Rhipicephalus</taxon>
        <taxon>Rhipicephalus</taxon>
    </lineage>
</organism>
<dbReference type="SUPFAM" id="SSF69103">
    <property type="entry name" value="Arp2/3 complex 16 kDa subunit ARPC5"/>
    <property type="match status" value="1"/>
</dbReference>
<dbReference type="GO" id="GO:0005885">
    <property type="term" value="C:Arp2/3 protein complex"/>
    <property type="evidence" value="ECO:0007669"/>
    <property type="project" value="InterPro"/>
</dbReference>
<keyword evidence="3" id="KW-0963">Cytoplasm</keyword>
<evidence type="ECO:0000256" key="1">
    <source>
        <dbReference type="ARBA" id="ARBA00004245"/>
    </source>
</evidence>
<dbReference type="Pfam" id="PF04699">
    <property type="entry name" value="P16-Arc"/>
    <property type="match status" value="1"/>
</dbReference>
<comment type="similarity">
    <text evidence="2 5">Belongs to the ARPC5 family.</text>
</comment>
<protein>
    <recommendedName>
        <fullName evidence="5">Actin-related protein 2/3 complex subunit 5</fullName>
    </recommendedName>
</protein>
<evidence type="ECO:0000256" key="5">
    <source>
        <dbReference type="RuleBase" id="RU004301"/>
    </source>
</evidence>
<comment type="function">
    <text evidence="5">Functions as component of the Arp2/3 complex which is involved in regulation of actin polymerization and together with an activating nucleation-promoting factor (NPF) mediates the formation of branched actin networks. Arp2/3 complex plays a critical role in the control of cell morphogenesis via the modulation of cell polarity development.</text>
</comment>
<dbReference type="AlphaFoldDB" id="A0A224YGQ5"/>
<accession>A0A224YGQ5</accession>
<reference evidence="7" key="1">
    <citation type="journal article" date="2017" name="Parasit. Vectors">
        <title>Sialotranscriptomics of Rhipicephalus zambeziensis reveals intricate expression profiles of secretory proteins and suggests tight temporal transcriptional regulation during blood-feeding.</title>
        <authorList>
            <person name="de Castro M.H."/>
            <person name="de Klerk D."/>
            <person name="Pienaar R."/>
            <person name="Rees D.J.G."/>
            <person name="Mans B.J."/>
        </authorList>
    </citation>
    <scope>NUCLEOTIDE SEQUENCE</scope>
    <source>
        <tissue evidence="7">Salivary glands</tissue>
    </source>
</reference>
<feature type="region of interest" description="Disordered" evidence="6">
    <location>
        <begin position="1"/>
        <end position="40"/>
    </location>
</feature>
<proteinExistence type="inferred from homology"/>
<sequence>MSKNTESSAFRKIDIDQYNEDNYKEEEGLDAQSPPAGPDEQEVNHLLNQGKTVDALKIILKTAPIGSKCQSVKDAANALAMRVLLAVKASEMEQAVRGLDPEAVDVLMKYIYRGFESPSEGSSGHLLAWHEKYILWKPFAEVNLVQVAFKYHGAFPSSGRASTTASLHFALNSTDMKLQHHTIPEKKALIIFLSSCSP</sequence>
<evidence type="ECO:0000256" key="2">
    <source>
        <dbReference type="ARBA" id="ARBA00006084"/>
    </source>
</evidence>
<evidence type="ECO:0000256" key="4">
    <source>
        <dbReference type="ARBA" id="ARBA00023212"/>
    </source>
</evidence>
<dbReference type="Gene3D" id="1.25.40.190">
    <property type="entry name" value="Actin-related protein 2/3 complex subunit 5"/>
    <property type="match status" value="1"/>
</dbReference>
<evidence type="ECO:0000256" key="6">
    <source>
        <dbReference type="SAM" id="MobiDB-lite"/>
    </source>
</evidence>